<accession>A0A150J2Z1</accession>
<dbReference type="Proteomes" id="UP000092403">
    <property type="component" value="Unassembled WGS sequence"/>
</dbReference>
<organism evidence="2 4">
    <name type="scientific">Candidatus Methanofastidiosum methylothiophilum</name>
    <dbReference type="NCBI Taxonomy" id="1705564"/>
    <lineage>
        <taxon>Archaea</taxon>
        <taxon>Methanobacteriati</taxon>
        <taxon>Methanobacteriota</taxon>
        <taxon>Stenosarchaea group</taxon>
        <taxon>Candidatus Methanofastidiosia</taxon>
        <taxon>Candidatus Methanofastidiosales</taxon>
        <taxon>Candidatus Methanofastidiosaceae</taxon>
        <taxon>Candidatus Methanofastidiosum</taxon>
    </lineage>
</organism>
<reference evidence="4 5" key="1">
    <citation type="journal article" date="2016" name="ISME J.">
        <title>Chasing the elusive Euryarchaeota class WSA2: genomes reveal a uniquely fastidious methyl-reducing methanogen.</title>
        <authorList>
            <person name="Nobu M.K."/>
            <person name="Narihiro T."/>
            <person name="Kuroda K."/>
            <person name="Mei R."/>
            <person name="Liu W.T."/>
        </authorList>
    </citation>
    <scope>NUCLEOTIDE SEQUENCE [LARGE SCALE GENOMIC DNA]</scope>
    <source>
        <strain evidence="1">B03fssc0709_Meth_Bin005</strain>
        <strain evidence="2">B15fssc0709_Meth_Bin003</strain>
        <strain evidence="3">BMIXfssc0709_Meth_Bin006</strain>
    </source>
</reference>
<evidence type="ECO:0000313" key="4">
    <source>
        <dbReference type="Proteomes" id="UP000091929"/>
    </source>
</evidence>
<evidence type="ECO:0000313" key="3">
    <source>
        <dbReference type="EMBL" id="KYC51475.1"/>
    </source>
</evidence>
<dbReference type="AlphaFoldDB" id="A0A150IQN3"/>
<dbReference type="EMBL" id="LNGF01000030">
    <property type="protein sequence ID" value="KYC47182.1"/>
    <property type="molecule type" value="Genomic_DNA"/>
</dbReference>
<evidence type="ECO:0000313" key="2">
    <source>
        <dbReference type="EMBL" id="KYC47182.1"/>
    </source>
</evidence>
<dbReference type="EMBL" id="LNJC01000001">
    <property type="protein sequence ID" value="KYC51475.1"/>
    <property type="molecule type" value="Genomic_DNA"/>
</dbReference>
<evidence type="ECO:0000313" key="5">
    <source>
        <dbReference type="Proteomes" id="UP000092401"/>
    </source>
</evidence>
<dbReference type="Proteomes" id="UP000091929">
    <property type="component" value="Unassembled WGS sequence"/>
</dbReference>
<protein>
    <submittedName>
        <fullName evidence="2">Uncharacterized protein</fullName>
    </submittedName>
</protein>
<dbReference type="Proteomes" id="UP000092401">
    <property type="component" value="Unassembled WGS sequence"/>
</dbReference>
<accession>A0A150IQN3</accession>
<comment type="caution">
    <text evidence="2">The sequence shown here is derived from an EMBL/GenBank/DDBJ whole genome shotgun (WGS) entry which is preliminary data.</text>
</comment>
<dbReference type="EMBL" id="LNGE01000018">
    <property type="protein sequence ID" value="KYC45444.1"/>
    <property type="molecule type" value="Genomic_DNA"/>
</dbReference>
<name>A0A150IQN3_9EURY</name>
<sequence length="230" mass="27130">MEEDTFYRVPTKKEVEKLENAKPGDAVSFEDTDAPHFEPRWLAPDETPFEARLFDTREYALHMISNTADKNILGKYIQMQSSDGKEYVTNNFKDGIRIKCNLDFPFPETDLPEGILFRSEMMEEKWNIYKYEGQIYIVRSWTGELKYVTDYEKTEDGFLIKEIAMDKEVFKEDMISFYVNEVHFLLISHVMGYLIPHPLPYDLEDDPDSILKFSFSEFGNRGYFGYFSPK</sequence>
<accession>A0A150IL90</accession>
<proteinExistence type="predicted"/>
<gene>
    <name evidence="1" type="ORF">APG10_00819</name>
    <name evidence="2" type="ORF">APG11_01338</name>
    <name evidence="3" type="ORF">APG12_00139</name>
</gene>
<evidence type="ECO:0000313" key="1">
    <source>
        <dbReference type="EMBL" id="KYC45444.1"/>
    </source>
</evidence>